<dbReference type="Proteomes" id="UP000178735">
    <property type="component" value="Unassembled WGS sequence"/>
</dbReference>
<evidence type="ECO:0000256" key="1">
    <source>
        <dbReference type="SAM" id="Coils"/>
    </source>
</evidence>
<name>A0A1F7WPF0_9BACT</name>
<keyword evidence="2" id="KW-0812">Transmembrane</keyword>
<accession>A0A1F7WPF0</accession>
<proteinExistence type="predicted"/>
<dbReference type="GO" id="GO:0043683">
    <property type="term" value="P:type IV pilus assembly"/>
    <property type="evidence" value="ECO:0007669"/>
    <property type="project" value="InterPro"/>
</dbReference>
<evidence type="ECO:0000256" key="2">
    <source>
        <dbReference type="SAM" id="Phobius"/>
    </source>
</evidence>
<protein>
    <recommendedName>
        <fullName evidence="5">Pilus assembly protein PilO</fullName>
    </recommendedName>
</protein>
<evidence type="ECO:0000313" key="4">
    <source>
        <dbReference type="Proteomes" id="UP000178735"/>
    </source>
</evidence>
<dbReference type="STRING" id="1817813.A2008_06975"/>
<dbReference type="AlphaFoldDB" id="A0A1F7WPF0"/>
<gene>
    <name evidence="3" type="ORF">A2008_06975</name>
</gene>
<feature type="coiled-coil region" evidence="1">
    <location>
        <begin position="42"/>
        <end position="83"/>
    </location>
</feature>
<reference evidence="3 4" key="1">
    <citation type="journal article" date="2016" name="Nat. Commun.">
        <title>Thousands of microbial genomes shed light on interconnected biogeochemical processes in an aquifer system.</title>
        <authorList>
            <person name="Anantharaman K."/>
            <person name="Brown C.T."/>
            <person name="Hug L.A."/>
            <person name="Sharon I."/>
            <person name="Castelle C.J."/>
            <person name="Probst A.J."/>
            <person name="Thomas B.C."/>
            <person name="Singh A."/>
            <person name="Wilkins M.J."/>
            <person name="Karaoz U."/>
            <person name="Brodie E.L."/>
            <person name="Williams K.H."/>
            <person name="Hubbard S.S."/>
            <person name="Banfield J.F."/>
        </authorList>
    </citation>
    <scope>NUCLEOTIDE SEQUENCE [LARGE SCALE GENOMIC DNA]</scope>
</reference>
<dbReference type="InterPro" id="IPR007445">
    <property type="entry name" value="PilO"/>
</dbReference>
<dbReference type="EMBL" id="MGFH01000152">
    <property type="protein sequence ID" value="OGM03978.1"/>
    <property type="molecule type" value="Genomic_DNA"/>
</dbReference>
<dbReference type="InterPro" id="IPR014717">
    <property type="entry name" value="Transl_elong_EF1B/ribsomal_bS6"/>
</dbReference>
<dbReference type="PANTHER" id="PTHR39555:SF1">
    <property type="entry name" value="TYPE IV PILUS INNER MEMBRANE COMPONENT PILO"/>
    <property type="match status" value="1"/>
</dbReference>
<dbReference type="Pfam" id="PF04350">
    <property type="entry name" value="PilO"/>
    <property type="match status" value="1"/>
</dbReference>
<dbReference type="Gene3D" id="3.30.70.60">
    <property type="match status" value="1"/>
</dbReference>
<evidence type="ECO:0000313" key="3">
    <source>
        <dbReference type="EMBL" id="OGM03978.1"/>
    </source>
</evidence>
<dbReference type="GO" id="GO:0043107">
    <property type="term" value="P:type IV pilus-dependent motility"/>
    <property type="evidence" value="ECO:0007669"/>
    <property type="project" value="InterPro"/>
</dbReference>
<keyword evidence="1" id="KW-0175">Coiled coil</keyword>
<sequence length="187" mass="21489">MNNTKIMIFVLFIIIAASMVGVWYFVNFKEFEIQYDDKMATIESLDKAIANASQVEADLQRKNQELAEVKEEFEKLKKKVQIRVDIPKLLKETEQASLDTKVKFNEIKIENLVPYEGYSEIPIELQIVGGYHDLGKYLRKLEYMKLFNVNAGTLQLQPFIGREGSNKVEINMTLNVKSFVLNDTGGL</sequence>
<keyword evidence="2" id="KW-0472">Membrane</keyword>
<feature type="transmembrane region" description="Helical" evidence="2">
    <location>
        <begin position="6"/>
        <end position="26"/>
    </location>
</feature>
<comment type="caution">
    <text evidence="3">The sequence shown here is derived from an EMBL/GenBank/DDBJ whole genome shotgun (WGS) entry which is preliminary data.</text>
</comment>
<evidence type="ECO:0008006" key="5">
    <source>
        <dbReference type="Google" id="ProtNLM"/>
    </source>
</evidence>
<keyword evidence="2" id="KW-1133">Transmembrane helix</keyword>
<dbReference type="PANTHER" id="PTHR39555">
    <property type="entry name" value="FIMBRIAL ASSEMBLY PROTEIN PILO-LIKE PROTEIN-RELATED"/>
    <property type="match status" value="1"/>
</dbReference>
<organism evidence="3 4">
    <name type="scientific">Candidatus Wallbacteria bacterium GWC2_49_35</name>
    <dbReference type="NCBI Taxonomy" id="1817813"/>
    <lineage>
        <taxon>Bacteria</taxon>
        <taxon>Candidatus Walliibacteriota</taxon>
    </lineage>
</organism>